<evidence type="ECO:0000256" key="1">
    <source>
        <dbReference type="ARBA" id="ARBA00001965"/>
    </source>
</evidence>
<reference evidence="4 5" key="1">
    <citation type="submission" date="2009-01" db="EMBL/GenBank/DDBJ databases">
        <authorList>
            <person name="Fulton L."/>
            <person name="Clifton S."/>
            <person name="Fulton B."/>
            <person name="Xu J."/>
            <person name="Minx P."/>
            <person name="Pepin K.H."/>
            <person name="Johnson M."/>
            <person name="Bhonagiri V."/>
            <person name="Nash W.E."/>
            <person name="Mardis E.R."/>
            <person name="Wilson R.K."/>
        </authorList>
    </citation>
    <scope>NUCLEOTIDE SEQUENCE [LARGE SCALE GENOMIC DNA]</scope>
    <source>
        <strain evidence="4 5">DSM 5476</strain>
    </source>
</reference>
<comment type="caution">
    <text evidence="4">The sequence shown here is derived from an EMBL/GenBank/DDBJ whole genome shotgun (WGS) entry which is preliminary data.</text>
</comment>
<feature type="domain" description="Rubredoxin-like" evidence="3">
    <location>
        <begin position="174"/>
        <end position="212"/>
    </location>
</feature>
<proteinExistence type="predicted"/>
<dbReference type="InterPro" id="IPR024934">
    <property type="entry name" value="Rubredoxin-like_dom"/>
</dbReference>
<sequence>MIDMALLMQLSYGMYIVGADDSGRPTGCIVNAVIQITNENPIIAISMNKDNYTYDVIKRTGKFSLSILSEQCDAQTIAKFGFHSGRTVDKFADIPYEMADGVPILKHLCTGYLTCNVLQMVESETHFVILARVASTIDGPDKVPMTYDYYHTVIKGKAPKNAPTYQPPAPKPKKISYVCPVCGYVYEGDITQEPDDYVCPLCGVPRDQFVKQ</sequence>
<dbReference type="HOGENOM" id="CLU_059021_4_1_9"/>
<dbReference type="CDD" id="cd00350">
    <property type="entry name" value="rubredoxin_like"/>
    <property type="match status" value="1"/>
</dbReference>
<dbReference type="Pfam" id="PF01613">
    <property type="entry name" value="Flavin_Reduct"/>
    <property type="match status" value="1"/>
</dbReference>
<name>C0EC78_9FIRM</name>
<protein>
    <submittedName>
        <fullName evidence="4">Rubredoxin</fullName>
    </submittedName>
</protein>
<dbReference type="EMBL" id="ACEC01000047">
    <property type="protein sequence ID" value="EEG30879.1"/>
    <property type="molecule type" value="Genomic_DNA"/>
</dbReference>
<organism evidence="4 5">
    <name type="scientific">[Clostridium] methylpentosum DSM 5476</name>
    <dbReference type="NCBI Taxonomy" id="537013"/>
    <lineage>
        <taxon>Bacteria</taxon>
        <taxon>Bacillati</taxon>
        <taxon>Bacillota</taxon>
        <taxon>Clostridia</taxon>
        <taxon>Eubacteriales</taxon>
        <taxon>Oscillospiraceae</taxon>
        <taxon>Oscillospiraceae incertae sedis</taxon>
    </lineage>
</organism>
<gene>
    <name evidence="4" type="ORF">CLOSTMETH_01447</name>
</gene>
<dbReference type="GO" id="GO:0005506">
    <property type="term" value="F:iron ion binding"/>
    <property type="evidence" value="ECO:0007669"/>
    <property type="project" value="InterPro"/>
</dbReference>
<dbReference type="SMART" id="SM00903">
    <property type="entry name" value="Flavin_Reduct"/>
    <property type="match status" value="1"/>
</dbReference>
<dbReference type="InterPro" id="IPR048574">
    <property type="entry name" value="RUBY_RBDX"/>
</dbReference>
<evidence type="ECO:0000313" key="5">
    <source>
        <dbReference type="Proteomes" id="UP000003340"/>
    </source>
</evidence>
<dbReference type="PANTHER" id="PTHR30466">
    <property type="entry name" value="FLAVIN REDUCTASE"/>
    <property type="match status" value="1"/>
</dbReference>
<dbReference type="Pfam" id="PF21349">
    <property type="entry name" value="RUBY_RBDX"/>
    <property type="match status" value="1"/>
</dbReference>
<dbReference type="GO" id="GO:0010181">
    <property type="term" value="F:FMN binding"/>
    <property type="evidence" value="ECO:0007669"/>
    <property type="project" value="InterPro"/>
</dbReference>
<dbReference type="SUPFAM" id="SSF57802">
    <property type="entry name" value="Rubredoxin-like"/>
    <property type="match status" value="1"/>
</dbReference>
<dbReference type="eggNOG" id="COG1592">
    <property type="taxonomic scope" value="Bacteria"/>
</dbReference>
<accession>C0EC78</accession>
<dbReference type="AlphaFoldDB" id="C0EC78"/>
<dbReference type="InterPro" id="IPR050268">
    <property type="entry name" value="NADH-dep_flavin_reductase"/>
</dbReference>
<dbReference type="eggNOG" id="COG1853">
    <property type="taxonomic scope" value="Bacteria"/>
</dbReference>
<dbReference type="Gene3D" id="2.30.110.10">
    <property type="entry name" value="Electron Transport, Fmn-binding Protein, Chain A"/>
    <property type="match status" value="1"/>
</dbReference>
<comment type="cofactor">
    <cofactor evidence="1">
        <name>Fe(3+)</name>
        <dbReference type="ChEBI" id="CHEBI:29034"/>
    </cofactor>
</comment>
<evidence type="ECO:0000256" key="2">
    <source>
        <dbReference type="ARBA" id="ARBA00023002"/>
    </source>
</evidence>
<dbReference type="PANTHER" id="PTHR30466:SF1">
    <property type="entry name" value="FMN REDUCTASE (NADH) RUTF"/>
    <property type="match status" value="1"/>
</dbReference>
<dbReference type="InterPro" id="IPR002563">
    <property type="entry name" value="Flavin_Rdtase-like_dom"/>
</dbReference>
<evidence type="ECO:0000313" key="4">
    <source>
        <dbReference type="EMBL" id="EEG30879.1"/>
    </source>
</evidence>
<keyword evidence="2" id="KW-0560">Oxidoreductase</keyword>
<evidence type="ECO:0000259" key="3">
    <source>
        <dbReference type="PROSITE" id="PS50903"/>
    </source>
</evidence>
<dbReference type="GO" id="GO:0042602">
    <property type="term" value="F:riboflavin reductase (NADPH) activity"/>
    <property type="evidence" value="ECO:0007669"/>
    <property type="project" value="TreeGrafter"/>
</dbReference>
<dbReference type="SUPFAM" id="SSF50475">
    <property type="entry name" value="FMN-binding split barrel"/>
    <property type="match status" value="1"/>
</dbReference>
<keyword evidence="5" id="KW-1185">Reference proteome</keyword>
<dbReference type="STRING" id="537013.CLOSTMETH_01447"/>
<reference evidence="4 5" key="2">
    <citation type="submission" date="2009-02" db="EMBL/GenBank/DDBJ databases">
        <title>Draft genome sequence of Clostridium methylpentosum (DSM 5476).</title>
        <authorList>
            <person name="Sudarsanam P."/>
            <person name="Ley R."/>
            <person name="Guruge J."/>
            <person name="Turnbaugh P.J."/>
            <person name="Mahowald M."/>
            <person name="Liep D."/>
            <person name="Gordon J."/>
        </authorList>
    </citation>
    <scope>NUCLEOTIDE SEQUENCE [LARGE SCALE GENOMIC DNA]</scope>
    <source>
        <strain evidence="4 5">DSM 5476</strain>
    </source>
</reference>
<dbReference type="PROSITE" id="PS50903">
    <property type="entry name" value="RUBREDOXIN_LIKE"/>
    <property type="match status" value="1"/>
</dbReference>
<dbReference type="InterPro" id="IPR012349">
    <property type="entry name" value="Split_barrel_FMN-bd"/>
</dbReference>
<dbReference type="Gene3D" id="2.20.28.10">
    <property type="match status" value="1"/>
</dbReference>
<dbReference type="Proteomes" id="UP000003340">
    <property type="component" value="Unassembled WGS sequence"/>
</dbReference>